<dbReference type="AlphaFoldDB" id="A0A173MDX0"/>
<dbReference type="Proteomes" id="UP000186917">
    <property type="component" value="Unassembled WGS sequence"/>
</dbReference>
<organism evidence="1 2">
    <name type="scientific">Filimonas lacunae</name>
    <dbReference type="NCBI Taxonomy" id="477680"/>
    <lineage>
        <taxon>Bacteria</taxon>
        <taxon>Pseudomonadati</taxon>
        <taxon>Bacteroidota</taxon>
        <taxon>Chitinophagia</taxon>
        <taxon>Chitinophagales</taxon>
        <taxon>Chitinophagaceae</taxon>
        <taxon>Filimonas</taxon>
    </lineage>
</organism>
<reference evidence="2" key="1">
    <citation type="submission" date="2017-01" db="EMBL/GenBank/DDBJ databases">
        <authorList>
            <person name="Varghese N."/>
            <person name="Submissions S."/>
        </authorList>
    </citation>
    <scope>NUCLEOTIDE SEQUENCE [LARGE SCALE GENOMIC DNA]</scope>
    <source>
        <strain evidence="2">DSM 21054</strain>
    </source>
</reference>
<evidence type="ECO:0000313" key="2">
    <source>
        <dbReference type="Proteomes" id="UP000186917"/>
    </source>
</evidence>
<dbReference type="EMBL" id="FTOR01000008">
    <property type="protein sequence ID" value="SIT29135.1"/>
    <property type="molecule type" value="Genomic_DNA"/>
</dbReference>
<gene>
    <name evidence="1" type="ORF">SAMN05421788_108226</name>
</gene>
<dbReference type="RefSeq" id="WP_076381242.1">
    <property type="nucleotide sequence ID" value="NZ_AP017422.1"/>
</dbReference>
<dbReference type="KEGG" id="fln:FLA_1639"/>
<keyword evidence="2" id="KW-1185">Reference proteome</keyword>
<protein>
    <submittedName>
        <fullName evidence="1">Uncharacterized protein</fullName>
    </submittedName>
</protein>
<dbReference type="OrthoDB" id="1348187at2"/>
<sequence>MFPIPVKVTNVKVYPYFEWHGGGVGPVILPVVDNATGSYSVGTLTTNIFYNLNLTGGQRTGTLAVHGRYFATGETEDGSPFTTHWMYCLNNSDSPTFGLTVNMRPGNTFPTPAPIATPPYIVLSALTDITVSQVFPPPAIGQTLLITNGTGNIIATQVGTPHETGVEITTGTRVSHLIVGSKNVIITGKNKDGSLVTLGGLTCISVDEPAVFLRELV</sequence>
<accession>A0A173MDX0</accession>
<evidence type="ECO:0000313" key="1">
    <source>
        <dbReference type="EMBL" id="SIT29135.1"/>
    </source>
</evidence>
<name>A0A173MDX0_9BACT</name>
<proteinExistence type="predicted"/>